<accession>A0ABP1AYG9</accession>
<name>A0ABP1AYG9_9BRYO</name>
<feature type="region of interest" description="Disordered" evidence="1">
    <location>
        <begin position="1"/>
        <end position="23"/>
    </location>
</feature>
<organism evidence="2 3">
    <name type="scientific">Sphagnum jensenii</name>
    <dbReference type="NCBI Taxonomy" id="128206"/>
    <lineage>
        <taxon>Eukaryota</taxon>
        <taxon>Viridiplantae</taxon>
        <taxon>Streptophyta</taxon>
        <taxon>Embryophyta</taxon>
        <taxon>Bryophyta</taxon>
        <taxon>Sphagnophytina</taxon>
        <taxon>Sphagnopsida</taxon>
        <taxon>Sphagnales</taxon>
        <taxon>Sphagnaceae</taxon>
        <taxon>Sphagnum</taxon>
    </lineage>
</organism>
<protein>
    <submittedName>
        <fullName evidence="2">Uncharacterized protein</fullName>
    </submittedName>
</protein>
<keyword evidence="3" id="KW-1185">Reference proteome</keyword>
<gene>
    <name evidence="2" type="ORF">CSSPJE1EN2_LOCUS10336</name>
</gene>
<proteinExistence type="predicted"/>
<sequence length="158" mass="17957">MGFHSSSPRKRPTARNTQQRERGRRCRGLRHLPRLPLLCKPIRCAVQLRLCGLHLVDRFGRRASSFFAILFRLSIDTFDFIRFLLALYYWQSLVVGETFIDLLCSAIQEAQLGVGVWEPAAAAAARCCCMSLFCLLDVPGVFCWSNILVEKILALLLL</sequence>
<dbReference type="EMBL" id="OZ023718">
    <property type="protein sequence ID" value="CAK9867341.1"/>
    <property type="molecule type" value="Genomic_DNA"/>
</dbReference>
<dbReference type="Proteomes" id="UP001497522">
    <property type="component" value="Chromosome 17"/>
</dbReference>
<evidence type="ECO:0000313" key="2">
    <source>
        <dbReference type="EMBL" id="CAK9867341.1"/>
    </source>
</evidence>
<evidence type="ECO:0000313" key="3">
    <source>
        <dbReference type="Proteomes" id="UP001497522"/>
    </source>
</evidence>
<reference evidence="2" key="1">
    <citation type="submission" date="2024-03" db="EMBL/GenBank/DDBJ databases">
        <authorList>
            <consortium name="ELIXIR-Norway"/>
            <consortium name="Elixir Norway"/>
        </authorList>
    </citation>
    <scope>NUCLEOTIDE SEQUENCE</scope>
</reference>
<evidence type="ECO:0000256" key="1">
    <source>
        <dbReference type="SAM" id="MobiDB-lite"/>
    </source>
</evidence>